<proteinExistence type="predicted"/>
<evidence type="ECO:0000256" key="1">
    <source>
        <dbReference type="SAM" id="Coils"/>
    </source>
</evidence>
<dbReference type="InterPro" id="IPR008840">
    <property type="entry name" value="Sipho_Gp157"/>
</dbReference>
<dbReference type="STRING" id="1319815.HMPREF0202_01693"/>
<accession>U7V9V2</accession>
<organism evidence="2 3">
    <name type="scientific">Cetobacterium somerae ATCC BAA-474</name>
    <dbReference type="NCBI Taxonomy" id="1319815"/>
    <lineage>
        <taxon>Bacteria</taxon>
        <taxon>Fusobacteriati</taxon>
        <taxon>Fusobacteriota</taxon>
        <taxon>Fusobacteriia</taxon>
        <taxon>Fusobacteriales</taxon>
        <taxon>Fusobacteriaceae</taxon>
        <taxon>Cetobacterium</taxon>
    </lineage>
</organism>
<gene>
    <name evidence="2" type="ORF">HMPREF0202_01693</name>
</gene>
<dbReference type="AlphaFoldDB" id="U7V9V2"/>
<dbReference type="Proteomes" id="UP000017081">
    <property type="component" value="Unassembled WGS sequence"/>
</dbReference>
<comment type="caution">
    <text evidence="2">The sequence shown here is derived from an EMBL/GenBank/DDBJ whole genome shotgun (WGS) entry which is preliminary data.</text>
</comment>
<keyword evidence="3" id="KW-1185">Reference proteome</keyword>
<name>U7V9V2_9FUSO</name>
<dbReference type="eggNOG" id="ENOG5032NAK">
    <property type="taxonomic scope" value="Bacteria"/>
</dbReference>
<reference evidence="2 3" key="1">
    <citation type="submission" date="2013-08" db="EMBL/GenBank/DDBJ databases">
        <authorList>
            <person name="Weinstock G."/>
            <person name="Sodergren E."/>
            <person name="Wylie T."/>
            <person name="Fulton L."/>
            <person name="Fulton R."/>
            <person name="Fronick C."/>
            <person name="O'Laughlin M."/>
            <person name="Godfrey J."/>
            <person name="Miner T."/>
            <person name="Herter B."/>
            <person name="Appelbaum E."/>
            <person name="Cordes M."/>
            <person name="Lek S."/>
            <person name="Wollam A."/>
            <person name="Pepin K.H."/>
            <person name="Palsikar V.B."/>
            <person name="Mitreva M."/>
            <person name="Wilson R.K."/>
        </authorList>
    </citation>
    <scope>NUCLEOTIDE SEQUENCE [LARGE SCALE GENOMIC DNA]</scope>
    <source>
        <strain evidence="2 3">ATCC BAA-474</strain>
    </source>
</reference>
<evidence type="ECO:0008006" key="4">
    <source>
        <dbReference type="Google" id="ProtNLM"/>
    </source>
</evidence>
<protein>
    <recommendedName>
        <fullName evidence="4">Siphovirus Gp157</fullName>
    </recommendedName>
</protein>
<dbReference type="Pfam" id="PF05565">
    <property type="entry name" value="Sipho_Gp157"/>
    <property type="match status" value="1"/>
</dbReference>
<evidence type="ECO:0000313" key="3">
    <source>
        <dbReference type="Proteomes" id="UP000017081"/>
    </source>
</evidence>
<sequence>MKAYEIMNGMIDTLDIFLESEQNEGDKENYEFVMEFLKEELQSKSSNIIKYIRNVSLEVEVLSQEEDRLEKLRKQKEKKVNSLKKYLTDILLNLDKNKIETELGNLGLRKSVSVAIDNLDLIPKKYIQKKIELVPDKRLLSEILKQGKNIKGVHLENKYSLQIR</sequence>
<dbReference type="EMBL" id="AXZF01000067">
    <property type="protein sequence ID" value="ERT68305.1"/>
    <property type="molecule type" value="Genomic_DNA"/>
</dbReference>
<dbReference type="HOGENOM" id="CLU_124446_0_1_0"/>
<evidence type="ECO:0000313" key="2">
    <source>
        <dbReference type="EMBL" id="ERT68305.1"/>
    </source>
</evidence>
<keyword evidence="1" id="KW-0175">Coiled coil</keyword>
<feature type="coiled-coil region" evidence="1">
    <location>
        <begin position="34"/>
        <end position="89"/>
    </location>
</feature>
<dbReference type="RefSeq" id="WP_023051230.1">
    <property type="nucleotide sequence ID" value="NZ_CP173062.2"/>
</dbReference>